<comment type="caution">
    <text evidence="1">The sequence shown here is derived from an EMBL/GenBank/DDBJ whole genome shotgun (WGS) entry which is preliminary data.</text>
</comment>
<organism evidence="1">
    <name type="scientific">marine sediment metagenome</name>
    <dbReference type="NCBI Taxonomy" id="412755"/>
    <lineage>
        <taxon>unclassified sequences</taxon>
        <taxon>metagenomes</taxon>
        <taxon>ecological metagenomes</taxon>
    </lineage>
</organism>
<protein>
    <submittedName>
        <fullName evidence="1">Uncharacterized protein</fullName>
    </submittedName>
</protein>
<sequence length="137" mass="15606">MEKLKKALKMRLQSSGKVSGAAKDVDGNKVHLGVDIFSDEILEVALETSMSMLSQFDVTPYIDGYDFKLLRKYQELLVQGATIQLLAGQSLLERGREFTLTDSGIKFTPPSVSEILNTQWCFEYQMYMEKIRLLKMK</sequence>
<accession>A0A0F9TAZ9</accession>
<dbReference type="AlphaFoldDB" id="A0A0F9TAZ9"/>
<evidence type="ECO:0000313" key="1">
    <source>
        <dbReference type="EMBL" id="KKN72142.1"/>
    </source>
</evidence>
<proteinExistence type="predicted"/>
<gene>
    <name evidence="1" type="ORF">LCGC14_0413540</name>
</gene>
<dbReference type="EMBL" id="LAZR01000368">
    <property type="protein sequence ID" value="KKN72142.1"/>
    <property type="molecule type" value="Genomic_DNA"/>
</dbReference>
<reference evidence="1" key="1">
    <citation type="journal article" date="2015" name="Nature">
        <title>Complex archaea that bridge the gap between prokaryotes and eukaryotes.</title>
        <authorList>
            <person name="Spang A."/>
            <person name="Saw J.H."/>
            <person name="Jorgensen S.L."/>
            <person name="Zaremba-Niedzwiedzka K."/>
            <person name="Martijn J."/>
            <person name="Lind A.E."/>
            <person name="van Eijk R."/>
            <person name="Schleper C."/>
            <person name="Guy L."/>
            <person name="Ettema T.J."/>
        </authorList>
    </citation>
    <scope>NUCLEOTIDE SEQUENCE</scope>
</reference>
<name>A0A0F9TAZ9_9ZZZZ</name>